<dbReference type="SUPFAM" id="SSF88659">
    <property type="entry name" value="Sigma3 and sigma4 domains of RNA polymerase sigma factors"/>
    <property type="match status" value="1"/>
</dbReference>
<dbReference type="RefSeq" id="WP_189776941.1">
    <property type="nucleotide sequence ID" value="NZ_JACWEZ010000001.1"/>
</dbReference>
<dbReference type="InterPro" id="IPR013324">
    <property type="entry name" value="RNA_pol_sigma_r3/r4-like"/>
</dbReference>
<comment type="caution">
    <text evidence="1">The sequence shown here is derived from an EMBL/GenBank/DDBJ whole genome shotgun (WGS) entry which is preliminary data.</text>
</comment>
<dbReference type="Proteomes" id="UP000621631">
    <property type="component" value="Unassembled WGS sequence"/>
</dbReference>
<evidence type="ECO:0000313" key="1">
    <source>
        <dbReference type="EMBL" id="MBD1221521.1"/>
    </source>
</evidence>
<sequence>MTHSYSFTDNEREKLKDPIVSNFLSDESNHKKLLAFIEAPNQKTKNALDDAFKSYYKRIKIITYIDRLIHFYSIDLDKKKNKYDRNHMLVLDKPIGEDSDMTWKDNITTNQPPILNSCRFSLEELLEDLHIYKAWATLSVKQKKILTLKYQYNLRDVEIADILSDTKQVVSYNHHKALKILKRAAKVK</sequence>
<gene>
    <name evidence="1" type="ORF">IC602_02710</name>
</gene>
<dbReference type="EMBL" id="JACWEZ010000001">
    <property type="protein sequence ID" value="MBD1221521.1"/>
    <property type="molecule type" value="Genomic_DNA"/>
</dbReference>
<organism evidence="1 2">
    <name type="scientific">Virgibacillus halodenitrificans</name>
    <name type="common">Bacillus halodenitrificans</name>
    <dbReference type="NCBI Taxonomy" id="1482"/>
    <lineage>
        <taxon>Bacteria</taxon>
        <taxon>Bacillati</taxon>
        <taxon>Bacillota</taxon>
        <taxon>Bacilli</taxon>
        <taxon>Bacillales</taxon>
        <taxon>Bacillaceae</taxon>
        <taxon>Virgibacillus</taxon>
    </lineage>
</organism>
<name>A0ABR7VHW6_VIRHA</name>
<keyword evidence="2" id="KW-1185">Reference proteome</keyword>
<dbReference type="Gene3D" id="1.20.140.160">
    <property type="match status" value="1"/>
</dbReference>
<evidence type="ECO:0000313" key="2">
    <source>
        <dbReference type="Proteomes" id="UP000621631"/>
    </source>
</evidence>
<accession>A0ABR7VHW6</accession>
<protein>
    <submittedName>
        <fullName evidence="1">Sigma-70 family RNA polymerase sigma factor</fullName>
    </submittedName>
</protein>
<reference evidence="1 2" key="1">
    <citation type="submission" date="2020-09" db="EMBL/GenBank/DDBJ databases">
        <title>Draft Genome Sequences of Oil-Oxidizing Bacteria Halomonas titanicae, Marinobacter lutaoensis, and Virgibacillus halodenitrificans Isolated from Highly Saline Environments.</title>
        <authorList>
            <person name="Grouzdev D.S."/>
            <person name="Sokolova D.S."/>
            <person name="Semenova E.M."/>
            <person name="Borzenkov I.A."/>
            <person name="Bidzhieva S.K."/>
            <person name="Poltaraus A.B."/>
            <person name="Nazina T.N."/>
        </authorList>
    </citation>
    <scope>NUCLEOTIDE SEQUENCE [LARGE SCALE GENOMIC DNA]</scope>
    <source>
        <strain evidence="1 2">VKM B-3472D</strain>
    </source>
</reference>
<proteinExistence type="predicted"/>